<reference evidence="7 9" key="2">
    <citation type="submission" date="2017-09" db="EMBL/GenBank/DDBJ databases">
        <title>Bacterial strain isolated from the female urinary microbiota.</title>
        <authorList>
            <person name="Thomas-White K."/>
            <person name="Kumar N."/>
            <person name="Forster S."/>
            <person name="Putonti C."/>
            <person name="Lawley T."/>
            <person name="Wolfe A.J."/>
        </authorList>
    </citation>
    <scope>NUCLEOTIDE SEQUENCE [LARGE SCALE GENOMIC DNA]</scope>
    <source>
        <strain evidence="7 9">UMB0744</strain>
    </source>
</reference>
<feature type="region of interest" description="Disordered" evidence="4">
    <location>
        <begin position="121"/>
        <end position="159"/>
    </location>
</feature>
<comment type="caution">
    <text evidence="6">The sequence shown here is derived from an EMBL/GenBank/DDBJ whole genome shotgun (WGS) entry which is preliminary data.</text>
</comment>
<dbReference type="PANTHER" id="PTHR42953">
    <property type="entry name" value="HIGH-AFFINITY ZINC UPTAKE SYSTEM PROTEIN ZNUA-RELATED"/>
    <property type="match status" value="1"/>
</dbReference>
<gene>
    <name evidence="7" type="ORF">CJ240_08200</name>
    <name evidence="6" type="ORF">HMPREF1862_00272</name>
</gene>
<dbReference type="GO" id="GO:0030001">
    <property type="term" value="P:metal ion transport"/>
    <property type="evidence" value="ECO:0007669"/>
    <property type="project" value="InterPro"/>
</dbReference>
<evidence type="ECO:0000256" key="4">
    <source>
        <dbReference type="SAM" id="MobiDB-lite"/>
    </source>
</evidence>
<dbReference type="InterPro" id="IPR006127">
    <property type="entry name" value="ZnuA-like"/>
</dbReference>
<dbReference type="PANTHER" id="PTHR42953:SF3">
    <property type="entry name" value="HIGH-AFFINITY ZINC UPTAKE SYSTEM PROTEIN ZNUA"/>
    <property type="match status" value="1"/>
</dbReference>
<sequence>MHKRMKKVICAAAIAALALSGCSATAKSGKEAGGKVDAVASFYPLAYVTSQVGGDLVDVTNLTPSGEAHDVELSAKDLTTISQADALIYLSGFQAAVDDAVKEAAPKNTLDVAKAAKLKKLSAEEAAEHEGEHEADHDHEGEHEEAGHEHHHHGAFDPHFWLDPQRLSQVVPQVVATLTKADPDHGDTFQKNGKALQDKLANLDKEYRAGLNKCATPTAVTAHEAYGYMADRYGFEQVGVKGVDPEAETSLTRLQEVANIAKAKKVNVLFSESALGDKDTKTLAEELGIKSEVLDPLEIQVDKNRDYLQVMQDNLQKLSKAMKCQ</sequence>
<name>A0AB34X1G8_9ACTO</name>
<dbReference type="GO" id="GO:0046872">
    <property type="term" value="F:metal ion binding"/>
    <property type="evidence" value="ECO:0007669"/>
    <property type="project" value="InterPro"/>
</dbReference>
<evidence type="ECO:0000313" key="9">
    <source>
        <dbReference type="Proteomes" id="UP000243201"/>
    </source>
</evidence>
<evidence type="ECO:0000256" key="1">
    <source>
        <dbReference type="ARBA" id="ARBA00011028"/>
    </source>
</evidence>
<dbReference type="PROSITE" id="PS51257">
    <property type="entry name" value="PROKAR_LIPOPROTEIN"/>
    <property type="match status" value="1"/>
</dbReference>
<dbReference type="InterPro" id="IPR050492">
    <property type="entry name" value="Bact_metal-bind_prot9"/>
</dbReference>
<keyword evidence="2" id="KW-0813">Transport</keyword>
<feature type="chain" id="PRO_5044186689" evidence="5">
    <location>
        <begin position="27"/>
        <end position="325"/>
    </location>
</feature>
<dbReference type="Gene3D" id="3.40.50.1980">
    <property type="entry name" value="Nitrogenase molybdenum iron protein domain"/>
    <property type="match status" value="2"/>
</dbReference>
<keyword evidence="9" id="KW-1185">Reference proteome</keyword>
<protein>
    <submittedName>
        <fullName evidence="6">ABC transporter, substrate-binding protein</fullName>
    </submittedName>
    <submittedName>
        <fullName evidence="7">Zinc ABC transporter substrate-binding protein</fullName>
    </submittedName>
</protein>
<evidence type="ECO:0000313" key="6">
    <source>
        <dbReference type="EMBL" id="KXB81842.1"/>
    </source>
</evidence>
<reference evidence="6 8" key="1">
    <citation type="submission" date="2016-01" db="EMBL/GenBank/DDBJ databases">
        <authorList>
            <person name="Mitreva M."/>
            <person name="Pepin K.H."/>
            <person name="Mihindukulasuriya K.A."/>
            <person name="Fulton R."/>
            <person name="Fronick C."/>
            <person name="O'Laughlin M."/>
            <person name="Miner T."/>
            <person name="Herter B."/>
            <person name="Rosa B.A."/>
            <person name="Cordes M."/>
            <person name="Tomlinson C."/>
            <person name="Wollam A."/>
            <person name="Palsikar V.B."/>
            <person name="Mardis E.R."/>
            <person name="Wilson R.K."/>
        </authorList>
    </citation>
    <scope>NUCLEOTIDE SEQUENCE [LARGE SCALE GENOMIC DNA]</scope>
    <source>
        <strain evidence="6 8">DNF00696</strain>
    </source>
</reference>
<dbReference type="AlphaFoldDB" id="A0AB34X1G8"/>
<dbReference type="Proteomes" id="UP000070572">
    <property type="component" value="Unassembled WGS sequence"/>
</dbReference>
<proteinExistence type="inferred from homology"/>
<evidence type="ECO:0000313" key="7">
    <source>
        <dbReference type="EMBL" id="PMB88977.1"/>
    </source>
</evidence>
<accession>A0AB34X1G8</accession>
<evidence type="ECO:0000256" key="2">
    <source>
        <dbReference type="ARBA" id="ARBA00022448"/>
    </source>
</evidence>
<evidence type="ECO:0000256" key="3">
    <source>
        <dbReference type="ARBA" id="ARBA00022729"/>
    </source>
</evidence>
<dbReference type="SUPFAM" id="SSF53807">
    <property type="entry name" value="Helical backbone' metal receptor"/>
    <property type="match status" value="1"/>
</dbReference>
<dbReference type="Pfam" id="PF01297">
    <property type="entry name" value="ZnuA"/>
    <property type="match status" value="1"/>
</dbReference>
<dbReference type="EMBL" id="PNGC01000003">
    <property type="protein sequence ID" value="PMB88977.1"/>
    <property type="molecule type" value="Genomic_DNA"/>
</dbReference>
<keyword evidence="3 5" id="KW-0732">Signal</keyword>
<feature type="signal peptide" evidence="5">
    <location>
        <begin position="1"/>
        <end position="26"/>
    </location>
</feature>
<feature type="compositionally biased region" description="Basic and acidic residues" evidence="4">
    <location>
        <begin position="121"/>
        <end position="148"/>
    </location>
</feature>
<evidence type="ECO:0000256" key="5">
    <source>
        <dbReference type="SAM" id="SignalP"/>
    </source>
</evidence>
<comment type="similarity">
    <text evidence="1">Belongs to the bacterial solute-binding protein 9 family.</text>
</comment>
<dbReference type="EMBL" id="LSDN01000005">
    <property type="protein sequence ID" value="KXB81842.1"/>
    <property type="molecule type" value="Genomic_DNA"/>
</dbReference>
<organism evidence="6 8">
    <name type="scientific">Varibaculum cambriense</name>
    <dbReference type="NCBI Taxonomy" id="184870"/>
    <lineage>
        <taxon>Bacteria</taxon>
        <taxon>Bacillati</taxon>
        <taxon>Actinomycetota</taxon>
        <taxon>Actinomycetes</taxon>
        <taxon>Actinomycetales</taxon>
        <taxon>Actinomycetaceae</taxon>
        <taxon>Varibaculum</taxon>
    </lineage>
</organism>
<dbReference type="Proteomes" id="UP000243201">
    <property type="component" value="Unassembled WGS sequence"/>
</dbReference>
<evidence type="ECO:0000313" key="8">
    <source>
        <dbReference type="Proteomes" id="UP000070572"/>
    </source>
</evidence>